<reference evidence="1 2" key="1">
    <citation type="submission" date="2008-08" db="EMBL/GenBank/DDBJ databases">
        <authorList>
            <person name="Madupu R."/>
            <person name="Durkin A.S."/>
            <person name="Torralba M."/>
            <person name="Methe B."/>
            <person name="Sutton G.G."/>
            <person name="Strausberg R.L."/>
            <person name="Nelson K.E."/>
        </authorList>
    </citation>
    <scope>NUCLEOTIDE SEQUENCE [LARGE SCALE GENOMIC DNA]</scope>
    <source>
        <strain evidence="1 2">RM3267</strain>
    </source>
</reference>
<evidence type="ECO:0000313" key="1">
    <source>
        <dbReference type="EMBL" id="EEF12685.1"/>
    </source>
</evidence>
<dbReference type="EMBL" id="ACFU01000043">
    <property type="protein sequence ID" value="EEF12685.1"/>
    <property type="molecule type" value="Genomic_DNA"/>
</dbReference>
<evidence type="ECO:0000313" key="2">
    <source>
        <dbReference type="Proteomes" id="UP000003082"/>
    </source>
</evidence>
<keyword evidence="2" id="KW-1185">Reference proteome</keyword>
<proteinExistence type="predicted"/>
<sequence>MKRISAKYFGITAALAWFLAPPVVISPLTSAAYKALNSLANLFKETCYFVAPLRLFSIFMR</sequence>
<accession>B9D5R6</accession>
<name>B9D5R6_CAMRE</name>
<dbReference type="Proteomes" id="UP000003082">
    <property type="component" value="Unassembled WGS sequence"/>
</dbReference>
<dbReference type="AlphaFoldDB" id="B9D5R6"/>
<organism evidence="1 2">
    <name type="scientific">Campylobacter rectus RM3267</name>
    <dbReference type="NCBI Taxonomy" id="553218"/>
    <lineage>
        <taxon>Bacteria</taxon>
        <taxon>Pseudomonadati</taxon>
        <taxon>Campylobacterota</taxon>
        <taxon>Epsilonproteobacteria</taxon>
        <taxon>Campylobacterales</taxon>
        <taxon>Campylobacteraceae</taxon>
        <taxon>Campylobacter</taxon>
    </lineage>
</organism>
<comment type="caution">
    <text evidence="1">The sequence shown here is derived from an EMBL/GenBank/DDBJ whole genome shotgun (WGS) entry which is preliminary data.</text>
</comment>
<gene>
    <name evidence="1" type="ORF">CAMRE0001_0590</name>
</gene>
<protein>
    <submittedName>
        <fullName evidence="1">Uncharacterized protein</fullName>
    </submittedName>
</protein>